<dbReference type="RefSeq" id="WP_159235027.1">
    <property type="nucleotide sequence ID" value="NZ_CACSIP010000060.1"/>
</dbReference>
<keyword evidence="3" id="KW-1185">Reference proteome</keyword>
<dbReference type="AlphaFoldDB" id="A0A5S9RA32"/>
<name>A0A5S9RA32_MYCVN</name>
<dbReference type="OrthoDB" id="4763232at2"/>
<dbReference type="EMBL" id="CACSIP010000060">
    <property type="protein sequence ID" value="CAA0136109.1"/>
    <property type="molecule type" value="Genomic_DNA"/>
</dbReference>
<dbReference type="Proteomes" id="UP000430146">
    <property type="component" value="Unassembled WGS sequence"/>
</dbReference>
<reference evidence="2 3" key="1">
    <citation type="submission" date="2019-11" db="EMBL/GenBank/DDBJ databases">
        <authorList>
            <person name="Holert J."/>
        </authorList>
    </citation>
    <scope>NUCLEOTIDE SEQUENCE [LARGE SCALE GENOMIC DNA]</scope>
    <source>
        <strain evidence="2">BC8_1</strain>
    </source>
</reference>
<gene>
    <name evidence="2" type="ORF">AELLOGFF_06451</name>
</gene>
<protein>
    <submittedName>
        <fullName evidence="2">Uncharacterized protein</fullName>
    </submittedName>
</protein>
<evidence type="ECO:0000256" key="1">
    <source>
        <dbReference type="SAM" id="MobiDB-lite"/>
    </source>
</evidence>
<proteinExistence type="predicted"/>
<organism evidence="2 3">
    <name type="scientific">Mycolicibacterium vanbaalenii</name>
    <name type="common">Mycobacterium vanbaalenii</name>
    <dbReference type="NCBI Taxonomy" id="110539"/>
    <lineage>
        <taxon>Bacteria</taxon>
        <taxon>Bacillati</taxon>
        <taxon>Actinomycetota</taxon>
        <taxon>Actinomycetes</taxon>
        <taxon>Mycobacteriales</taxon>
        <taxon>Mycobacteriaceae</taxon>
        <taxon>Mycolicibacterium</taxon>
    </lineage>
</organism>
<sequence>MNPTEYLLLGVEQYLRELPDDEFNDLMQKVRPPDGQDPPKTGSTAFIRQIIGGDDD</sequence>
<evidence type="ECO:0000313" key="2">
    <source>
        <dbReference type="EMBL" id="CAA0136109.1"/>
    </source>
</evidence>
<feature type="region of interest" description="Disordered" evidence="1">
    <location>
        <begin position="30"/>
        <end position="56"/>
    </location>
</feature>
<accession>A0A5S9RA32</accession>
<evidence type="ECO:0000313" key="3">
    <source>
        <dbReference type="Proteomes" id="UP000430146"/>
    </source>
</evidence>